<gene>
    <name evidence="4" type="primary">NCAS0A04250</name>
    <name evidence="4" type="ordered locus">NCAS_0A04250</name>
</gene>
<dbReference type="EMBL" id="HE576752">
    <property type="protein sequence ID" value="CCC66983.1"/>
    <property type="molecule type" value="Genomic_DNA"/>
</dbReference>
<dbReference type="GO" id="GO:0005743">
    <property type="term" value="C:mitochondrial inner membrane"/>
    <property type="evidence" value="ECO:0007669"/>
    <property type="project" value="UniProtKB-SubCell"/>
</dbReference>
<dbReference type="STRING" id="1064592.G0V691"/>
<dbReference type="InterPro" id="IPR013892">
    <property type="entry name" value="Cyt_c_biogenesis_Cmc1-like"/>
</dbReference>
<dbReference type="GO" id="GO:0005507">
    <property type="term" value="F:copper ion binding"/>
    <property type="evidence" value="ECO:0007669"/>
    <property type="project" value="EnsemblFungi"/>
</dbReference>
<comment type="similarity">
    <text evidence="1 3">Belongs to the CMC family.</text>
</comment>
<dbReference type="RefSeq" id="XP_003673370.1">
    <property type="nucleotide sequence ID" value="XM_003673322.1"/>
</dbReference>
<evidence type="ECO:0000313" key="4">
    <source>
        <dbReference type="EMBL" id="CCC66983.1"/>
    </source>
</evidence>
<keyword evidence="3" id="KW-0999">Mitochondrion inner membrane</keyword>
<name>G0V691_NAUCA</name>
<reference evidence="4 5" key="1">
    <citation type="journal article" date="2011" name="Proc. Natl. Acad. Sci. U.S.A.">
        <title>Evolutionary erosion of yeast sex chromosomes by mating-type switching accidents.</title>
        <authorList>
            <person name="Gordon J.L."/>
            <person name="Armisen D."/>
            <person name="Proux-Wera E."/>
            <person name="Oheigeartaigh S.S."/>
            <person name="Byrne K.P."/>
            <person name="Wolfe K.H."/>
        </authorList>
    </citation>
    <scope>NUCLEOTIDE SEQUENCE [LARGE SCALE GENOMIC DNA]</scope>
    <source>
        <strain evidence="5">ATCC 76901 / BCRC 22586 / CBS 4309 / NBRC 1992 / NRRL Y-12630</strain>
    </source>
</reference>
<dbReference type="FunCoup" id="G0V691">
    <property type="interactions" value="52"/>
</dbReference>
<sequence length="111" mass="12899">MEQPQMQQSIKHNSPLPIWALTPGEEKKARKNLKTMAYGKCGEYIKALADCAKENGIKVFPTCDPQRIKMKDCLLFYQTDPKFLDEERDKVILEKINSLEKRLKESKLNNK</sequence>
<dbReference type="HOGENOM" id="CLU_147575_0_0_1"/>
<reference key="2">
    <citation type="submission" date="2011-08" db="EMBL/GenBank/DDBJ databases">
        <title>Genome sequence of Naumovozyma castellii.</title>
        <authorList>
            <person name="Gordon J.L."/>
            <person name="Armisen D."/>
            <person name="Proux-Wera E."/>
            <person name="OhEigeartaigh S.S."/>
            <person name="Byrne K.P."/>
            <person name="Wolfe K.H."/>
        </authorList>
    </citation>
    <scope>NUCLEOTIDE SEQUENCE</scope>
    <source>
        <strain>Type strain:CBS 4309</strain>
    </source>
</reference>
<keyword evidence="3" id="KW-0143">Chaperone</keyword>
<organism evidence="4 5">
    <name type="scientific">Naumovozyma castellii</name>
    <name type="common">Yeast</name>
    <name type="synonym">Saccharomyces castellii</name>
    <dbReference type="NCBI Taxonomy" id="27288"/>
    <lineage>
        <taxon>Eukaryota</taxon>
        <taxon>Fungi</taxon>
        <taxon>Dikarya</taxon>
        <taxon>Ascomycota</taxon>
        <taxon>Saccharomycotina</taxon>
        <taxon>Saccharomycetes</taxon>
        <taxon>Saccharomycetales</taxon>
        <taxon>Saccharomycetaceae</taxon>
        <taxon>Naumovozyma</taxon>
    </lineage>
</organism>
<dbReference type="InParanoid" id="G0V691"/>
<dbReference type="Pfam" id="PF08583">
    <property type="entry name" value="Cmc1"/>
    <property type="match status" value="1"/>
</dbReference>
<protein>
    <recommendedName>
        <fullName evidence="3">COX assembly mitochondrial protein</fullName>
    </recommendedName>
</protein>
<evidence type="ECO:0000256" key="2">
    <source>
        <dbReference type="ARBA" id="ARBA00023157"/>
    </source>
</evidence>
<dbReference type="KEGG" id="ncs:NCAS_0A04250"/>
<comment type="function">
    <text evidence="3">Required for mitochondrial cytochrome c oxidase (COX) assembly and respiration.</text>
</comment>
<evidence type="ECO:0000256" key="3">
    <source>
        <dbReference type="RuleBase" id="RU364104"/>
    </source>
</evidence>
<evidence type="ECO:0000313" key="5">
    <source>
        <dbReference type="Proteomes" id="UP000001640"/>
    </source>
</evidence>
<dbReference type="PROSITE" id="PS51808">
    <property type="entry name" value="CHCH"/>
    <property type="match status" value="1"/>
</dbReference>
<comment type="subcellular location">
    <subcellularLocation>
        <location evidence="3">Mitochondrion inner membrane</location>
    </subcellularLocation>
</comment>
<dbReference type="GeneID" id="96900468"/>
<keyword evidence="3" id="KW-0496">Mitochondrion</keyword>
<dbReference type="eggNOG" id="KOG4624">
    <property type="taxonomic scope" value="Eukaryota"/>
</dbReference>
<dbReference type="GO" id="GO:0005758">
    <property type="term" value="C:mitochondrial intermembrane space"/>
    <property type="evidence" value="ECO:0007669"/>
    <property type="project" value="EnsemblFungi"/>
</dbReference>
<keyword evidence="2" id="KW-1015">Disulfide bond</keyword>
<evidence type="ECO:0000256" key="1">
    <source>
        <dbReference type="ARBA" id="ARBA00007347"/>
    </source>
</evidence>
<keyword evidence="3" id="KW-0472">Membrane</keyword>
<keyword evidence="5" id="KW-1185">Reference proteome</keyword>
<dbReference type="OMA" id="WILTPKE"/>
<accession>G0V691</accession>
<proteinExistence type="inferred from homology"/>
<dbReference type="Proteomes" id="UP000001640">
    <property type="component" value="Chromosome 1"/>
</dbReference>
<dbReference type="OrthoDB" id="6224010at2759"/>
<dbReference type="GO" id="GO:0033617">
    <property type="term" value="P:mitochondrial respiratory chain complex IV assembly"/>
    <property type="evidence" value="ECO:0007669"/>
    <property type="project" value="EnsemblFungi"/>
</dbReference>
<dbReference type="AlphaFoldDB" id="G0V691"/>